<evidence type="ECO:0000256" key="3">
    <source>
        <dbReference type="ARBA" id="ARBA00023136"/>
    </source>
</evidence>
<feature type="chain" id="PRO_5045222521" evidence="4">
    <location>
        <begin position="26"/>
        <end position="295"/>
    </location>
</feature>
<keyword evidence="6" id="KW-1185">Reference proteome</keyword>
<dbReference type="Proteomes" id="UP001597508">
    <property type="component" value="Unassembled WGS sequence"/>
</dbReference>
<proteinExistence type="predicted"/>
<evidence type="ECO:0000256" key="2">
    <source>
        <dbReference type="ARBA" id="ARBA00022475"/>
    </source>
</evidence>
<accession>A0ABW5LV72</accession>
<evidence type="ECO:0000256" key="4">
    <source>
        <dbReference type="SAM" id="SignalP"/>
    </source>
</evidence>
<evidence type="ECO:0000256" key="1">
    <source>
        <dbReference type="ARBA" id="ARBA00004236"/>
    </source>
</evidence>
<dbReference type="Pfam" id="PF06977">
    <property type="entry name" value="SdiA-regulated"/>
    <property type="match status" value="1"/>
</dbReference>
<comment type="caution">
    <text evidence="5">The sequence shown here is derived from an EMBL/GenBank/DDBJ whole genome shotgun (WGS) entry which is preliminary data.</text>
</comment>
<dbReference type="EMBL" id="JBHULH010000011">
    <property type="protein sequence ID" value="MFD2568525.1"/>
    <property type="molecule type" value="Genomic_DNA"/>
</dbReference>
<dbReference type="PROSITE" id="PS51257">
    <property type="entry name" value="PROKAR_LIPOPROTEIN"/>
    <property type="match status" value="1"/>
</dbReference>
<name>A0ABW5LV72_9FLAO</name>
<keyword evidence="4" id="KW-0732">Signal</keyword>
<protein>
    <submittedName>
        <fullName evidence="5">SdiA-regulated domain-containing protein</fullName>
    </submittedName>
</protein>
<dbReference type="SUPFAM" id="SSF101898">
    <property type="entry name" value="NHL repeat"/>
    <property type="match status" value="1"/>
</dbReference>
<sequence>MKNRILPFSLLLFTLLFFTSCENFGQLEVKTKLPGLMEEVSGIQYDANEDAFWMLNDSGNKPSVFLITEQGKVLRELKIDAANNDWEDITMDEEGNLYVGDFGNNANDRKDLRILKIKKEDLKSKKKIQVEKIYFSFPEQKKFPPKKKYYDVEGFFAWKGSFYVFTKSRVKNKIGRTFLYRVPNIQDYKPAESYGVFPAQRIADFTTCGEKYCWITGADITRDGSKVVLINHKSAWVFSGFTGDNFFSGTATEYPFDHSSQKESVTFKNDTTLFVADEDERGTSRGRNLYRLELK</sequence>
<keyword evidence="2" id="KW-1003">Cell membrane</keyword>
<gene>
    <name evidence="5" type="ORF">ACFSRZ_14200</name>
</gene>
<keyword evidence="3" id="KW-0472">Membrane</keyword>
<feature type="signal peptide" evidence="4">
    <location>
        <begin position="1"/>
        <end position="25"/>
    </location>
</feature>
<organism evidence="5 6">
    <name type="scientific">Pseudotenacibaculum haliotis</name>
    <dbReference type="NCBI Taxonomy" id="1862138"/>
    <lineage>
        <taxon>Bacteria</taxon>
        <taxon>Pseudomonadati</taxon>
        <taxon>Bacteroidota</taxon>
        <taxon>Flavobacteriia</taxon>
        <taxon>Flavobacteriales</taxon>
        <taxon>Flavobacteriaceae</taxon>
        <taxon>Pseudotenacibaculum</taxon>
    </lineage>
</organism>
<evidence type="ECO:0000313" key="6">
    <source>
        <dbReference type="Proteomes" id="UP001597508"/>
    </source>
</evidence>
<comment type="subcellular location">
    <subcellularLocation>
        <location evidence="1">Cell membrane</location>
    </subcellularLocation>
</comment>
<dbReference type="InterPro" id="IPR009722">
    <property type="entry name" value="YjiK/CarP"/>
</dbReference>
<evidence type="ECO:0000313" key="5">
    <source>
        <dbReference type="EMBL" id="MFD2568525.1"/>
    </source>
</evidence>
<reference evidence="6" key="1">
    <citation type="journal article" date="2019" name="Int. J. Syst. Evol. Microbiol.">
        <title>The Global Catalogue of Microorganisms (GCM) 10K type strain sequencing project: providing services to taxonomists for standard genome sequencing and annotation.</title>
        <authorList>
            <consortium name="The Broad Institute Genomics Platform"/>
            <consortium name="The Broad Institute Genome Sequencing Center for Infectious Disease"/>
            <person name="Wu L."/>
            <person name="Ma J."/>
        </authorList>
    </citation>
    <scope>NUCLEOTIDE SEQUENCE [LARGE SCALE GENOMIC DNA]</scope>
    <source>
        <strain evidence="6">KCTC 52127</strain>
    </source>
</reference>
<dbReference type="RefSeq" id="WP_379667231.1">
    <property type="nucleotide sequence ID" value="NZ_JBHULH010000011.1"/>
</dbReference>